<comment type="caution">
    <text evidence="1">The sequence shown here is derived from an EMBL/GenBank/DDBJ whole genome shotgun (WGS) entry which is preliminary data.</text>
</comment>
<proteinExistence type="predicted"/>
<reference evidence="1" key="1">
    <citation type="submission" date="2023-04" db="EMBL/GenBank/DDBJ databases">
        <title>Ambrosiozyma monospora NBRC 10751.</title>
        <authorList>
            <person name="Ichikawa N."/>
            <person name="Sato H."/>
            <person name="Tonouchi N."/>
        </authorList>
    </citation>
    <scope>NUCLEOTIDE SEQUENCE</scope>
    <source>
        <strain evidence="1">NBRC 10751</strain>
    </source>
</reference>
<evidence type="ECO:0000313" key="1">
    <source>
        <dbReference type="EMBL" id="GME75176.1"/>
    </source>
</evidence>
<dbReference type="Proteomes" id="UP001165064">
    <property type="component" value="Unassembled WGS sequence"/>
</dbReference>
<accession>A0ACB5SWF1</accession>
<evidence type="ECO:0000313" key="2">
    <source>
        <dbReference type="Proteomes" id="UP001165064"/>
    </source>
</evidence>
<keyword evidence="2" id="KW-1185">Reference proteome</keyword>
<gene>
    <name evidence="1" type="ORF">Amon02_000205300</name>
</gene>
<dbReference type="EMBL" id="BSXS01001132">
    <property type="protein sequence ID" value="GME75176.1"/>
    <property type="molecule type" value="Genomic_DNA"/>
</dbReference>
<name>A0ACB5SWF1_AMBMO</name>
<sequence>MSEDTPDTKDGDSQPSHQTTPSMSSLNSKGALSRKSSRIYAMAKKLDMQNDDKDHKLPTLHSPKTVDSKVQALTQKLGANLNTGKPAPRPGKLANNPFLQNEQQQNSPTKSPQSPKRSPKSPKKVRSPVKVQTPKSPEKSKTIGLPKKAPTVDSPKTTQATASPKKPKEIPSLSNESALPPNGPKDEEAPLQFVKSVPTSTAALTPKKTPRKSPPRADSISKNPESTPKPLEKAKTGADFSQLDAQIKALEDFSLDELDIPSPPPEPKQKEPEQKPVPHNKVETKPLQTEPTPLAKRIQSIESQTKPLSPATPQKHEPKNSISSPRTPRTPIKQVLN</sequence>
<organism evidence="1 2">
    <name type="scientific">Ambrosiozyma monospora</name>
    <name type="common">Yeast</name>
    <name type="synonym">Endomycopsis monosporus</name>
    <dbReference type="NCBI Taxonomy" id="43982"/>
    <lineage>
        <taxon>Eukaryota</taxon>
        <taxon>Fungi</taxon>
        <taxon>Dikarya</taxon>
        <taxon>Ascomycota</taxon>
        <taxon>Saccharomycotina</taxon>
        <taxon>Pichiomycetes</taxon>
        <taxon>Pichiales</taxon>
        <taxon>Pichiaceae</taxon>
        <taxon>Ambrosiozyma</taxon>
    </lineage>
</organism>
<protein>
    <submittedName>
        <fullName evidence="1">Unnamed protein product</fullName>
    </submittedName>
</protein>